<keyword evidence="3" id="KW-1185">Reference proteome</keyword>
<feature type="region of interest" description="Disordered" evidence="1">
    <location>
        <begin position="48"/>
        <end position="78"/>
    </location>
</feature>
<dbReference type="Proteomes" id="UP000315295">
    <property type="component" value="Unassembled WGS sequence"/>
</dbReference>
<name>A0A540MLG7_MALBA</name>
<sequence length="78" mass="9081">MHAYSSLFSVFDKRRRTNSGDFKAHFFPKLHAMQFLFDEFFGEKTVQSKVDSTSTPPRKCLGSSEKKENLSGDEWAWQ</sequence>
<comment type="caution">
    <text evidence="2">The sequence shown here is derived from an EMBL/GenBank/DDBJ whole genome shotgun (WGS) entry which is preliminary data.</text>
</comment>
<gene>
    <name evidence="2" type="ORF">C1H46_014724</name>
</gene>
<evidence type="ECO:0000256" key="1">
    <source>
        <dbReference type="SAM" id="MobiDB-lite"/>
    </source>
</evidence>
<evidence type="ECO:0000313" key="3">
    <source>
        <dbReference type="Proteomes" id="UP000315295"/>
    </source>
</evidence>
<evidence type="ECO:0000313" key="2">
    <source>
        <dbReference type="EMBL" id="TQD99666.1"/>
    </source>
</evidence>
<protein>
    <submittedName>
        <fullName evidence="2">Uncharacterized protein</fullName>
    </submittedName>
</protein>
<reference evidence="2 3" key="1">
    <citation type="journal article" date="2019" name="G3 (Bethesda)">
        <title>Sequencing of a Wild Apple (Malus baccata) Genome Unravels the Differences Between Cultivated and Wild Apple Species Regarding Disease Resistance and Cold Tolerance.</title>
        <authorList>
            <person name="Chen X."/>
        </authorList>
    </citation>
    <scope>NUCLEOTIDE SEQUENCE [LARGE SCALE GENOMIC DNA]</scope>
    <source>
        <strain evidence="3">cv. Shandingzi</strain>
        <tissue evidence="2">Leaves</tissue>
    </source>
</reference>
<organism evidence="2 3">
    <name type="scientific">Malus baccata</name>
    <name type="common">Siberian crab apple</name>
    <name type="synonym">Pyrus baccata</name>
    <dbReference type="NCBI Taxonomy" id="106549"/>
    <lineage>
        <taxon>Eukaryota</taxon>
        <taxon>Viridiplantae</taxon>
        <taxon>Streptophyta</taxon>
        <taxon>Embryophyta</taxon>
        <taxon>Tracheophyta</taxon>
        <taxon>Spermatophyta</taxon>
        <taxon>Magnoliopsida</taxon>
        <taxon>eudicotyledons</taxon>
        <taxon>Gunneridae</taxon>
        <taxon>Pentapetalae</taxon>
        <taxon>rosids</taxon>
        <taxon>fabids</taxon>
        <taxon>Rosales</taxon>
        <taxon>Rosaceae</taxon>
        <taxon>Amygdaloideae</taxon>
        <taxon>Maleae</taxon>
        <taxon>Malus</taxon>
    </lineage>
</organism>
<dbReference type="AlphaFoldDB" id="A0A540MLG7"/>
<proteinExistence type="predicted"/>
<dbReference type="EMBL" id="VIEB01000231">
    <property type="protein sequence ID" value="TQD99666.1"/>
    <property type="molecule type" value="Genomic_DNA"/>
</dbReference>
<accession>A0A540MLG7</accession>